<evidence type="ECO:0000256" key="3">
    <source>
        <dbReference type="ARBA" id="ARBA00022723"/>
    </source>
</evidence>
<keyword evidence="2" id="KW-0001">2Fe-2S</keyword>
<dbReference type="PROSITE" id="PS51085">
    <property type="entry name" value="2FE2S_FER_2"/>
    <property type="match status" value="1"/>
</dbReference>
<comment type="cofactor">
    <cofactor evidence="6">
        <name>[2Fe-2S] cluster</name>
        <dbReference type="ChEBI" id="CHEBI:190135"/>
    </cofactor>
</comment>
<dbReference type="PRINTS" id="PR00355">
    <property type="entry name" value="ADRENODOXIN"/>
</dbReference>
<gene>
    <name evidence="8" type="ORF">A9C11_27480</name>
</gene>
<dbReference type="InterPro" id="IPR012675">
    <property type="entry name" value="Beta-grasp_dom_sf"/>
</dbReference>
<keyword evidence="3" id="KW-0479">Metal-binding</keyword>
<keyword evidence="5" id="KW-0411">Iron-sulfur</keyword>
<dbReference type="Gene3D" id="3.10.20.30">
    <property type="match status" value="1"/>
</dbReference>
<dbReference type="Proteomes" id="UP000077748">
    <property type="component" value="Chromosome"/>
</dbReference>
<evidence type="ECO:0000313" key="9">
    <source>
        <dbReference type="Proteomes" id="UP000077748"/>
    </source>
</evidence>
<keyword evidence="4" id="KW-0408">Iron</keyword>
<dbReference type="InterPro" id="IPR001055">
    <property type="entry name" value="Adrenodoxin-like"/>
</dbReference>
<evidence type="ECO:0000256" key="1">
    <source>
        <dbReference type="ARBA" id="ARBA00010914"/>
    </source>
</evidence>
<feature type="domain" description="2Fe-2S ferredoxin-type" evidence="7">
    <location>
        <begin position="2"/>
        <end position="105"/>
    </location>
</feature>
<accession>A0A1A9KI58</accession>
<sequence length="106" mass="11491">MITLTFVQPDDSRREIQAPLGANLMEVAVANGVDGILADCGGNLVCGTCHVVVPEAFQALLPEQSEMERDMLECVPHPQPNTRLCCQITLQAAHDGLELRVPLAQR</sequence>
<evidence type="ECO:0000256" key="2">
    <source>
        <dbReference type="ARBA" id="ARBA00022714"/>
    </source>
</evidence>
<evidence type="ECO:0000256" key="4">
    <source>
        <dbReference type="ARBA" id="ARBA00023004"/>
    </source>
</evidence>
<name>A0A1A9KI58_9PSED</name>
<evidence type="ECO:0000256" key="6">
    <source>
        <dbReference type="ARBA" id="ARBA00034078"/>
    </source>
</evidence>
<dbReference type="Pfam" id="PF00111">
    <property type="entry name" value="Fer2"/>
    <property type="match status" value="1"/>
</dbReference>
<dbReference type="CDD" id="cd00207">
    <property type="entry name" value="fer2"/>
    <property type="match status" value="1"/>
</dbReference>
<dbReference type="GO" id="GO:0046872">
    <property type="term" value="F:metal ion binding"/>
    <property type="evidence" value="ECO:0007669"/>
    <property type="project" value="UniProtKB-KW"/>
</dbReference>
<dbReference type="GO" id="GO:0009055">
    <property type="term" value="F:electron transfer activity"/>
    <property type="evidence" value="ECO:0007669"/>
    <property type="project" value="TreeGrafter"/>
</dbReference>
<dbReference type="RefSeq" id="WP_064584407.1">
    <property type="nucleotide sequence ID" value="NZ_CP015878.1"/>
</dbReference>
<dbReference type="EMBL" id="CP015878">
    <property type="protein sequence ID" value="ANI17496.1"/>
    <property type="molecule type" value="Genomic_DNA"/>
</dbReference>
<reference evidence="8 9" key="1">
    <citation type="submission" date="2016-05" db="EMBL/GenBank/DDBJ databases">
        <title>Genome Sequence of Pseudomonas citronellolis Strain SJTE-3, an Estrogens and Persistent Organic Pollutants degradation strain.</title>
        <authorList>
            <person name="Liang R."/>
        </authorList>
    </citation>
    <scope>NUCLEOTIDE SEQUENCE [LARGE SCALE GENOMIC DNA]</scope>
    <source>
        <strain evidence="8 9">SJTE-3</strain>
    </source>
</reference>
<evidence type="ECO:0000259" key="7">
    <source>
        <dbReference type="PROSITE" id="PS51085"/>
    </source>
</evidence>
<organism evidence="8 9">
    <name type="scientific">Pseudomonas citronellolis</name>
    <dbReference type="NCBI Taxonomy" id="53408"/>
    <lineage>
        <taxon>Bacteria</taxon>
        <taxon>Pseudomonadati</taxon>
        <taxon>Pseudomonadota</taxon>
        <taxon>Gammaproteobacteria</taxon>
        <taxon>Pseudomonadales</taxon>
        <taxon>Pseudomonadaceae</taxon>
        <taxon>Pseudomonas</taxon>
    </lineage>
</organism>
<evidence type="ECO:0000256" key="5">
    <source>
        <dbReference type="ARBA" id="ARBA00023014"/>
    </source>
</evidence>
<proteinExistence type="inferred from homology"/>
<dbReference type="PANTHER" id="PTHR23426:SF65">
    <property type="entry name" value="FERREDOXIN-2, MITOCHONDRIAL"/>
    <property type="match status" value="1"/>
</dbReference>
<dbReference type="InterPro" id="IPR036010">
    <property type="entry name" value="2Fe-2S_ferredoxin-like_sf"/>
</dbReference>
<evidence type="ECO:0000313" key="8">
    <source>
        <dbReference type="EMBL" id="ANI17496.1"/>
    </source>
</evidence>
<dbReference type="AlphaFoldDB" id="A0A1A9KI58"/>
<dbReference type="GO" id="GO:0140647">
    <property type="term" value="P:P450-containing electron transport chain"/>
    <property type="evidence" value="ECO:0007669"/>
    <property type="project" value="InterPro"/>
</dbReference>
<dbReference type="SUPFAM" id="SSF54292">
    <property type="entry name" value="2Fe-2S ferredoxin-like"/>
    <property type="match status" value="1"/>
</dbReference>
<comment type="similarity">
    <text evidence="1">Belongs to the adrenodoxin/putidaredoxin family.</text>
</comment>
<dbReference type="GO" id="GO:0051537">
    <property type="term" value="F:2 iron, 2 sulfur cluster binding"/>
    <property type="evidence" value="ECO:0007669"/>
    <property type="project" value="UniProtKB-KW"/>
</dbReference>
<protein>
    <recommendedName>
        <fullName evidence="7">2Fe-2S ferredoxin-type domain-containing protein</fullName>
    </recommendedName>
</protein>
<dbReference type="InterPro" id="IPR001041">
    <property type="entry name" value="2Fe-2S_ferredoxin-type"/>
</dbReference>
<dbReference type="PANTHER" id="PTHR23426">
    <property type="entry name" value="FERREDOXIN/ADRENODOXIN"/>
    <property type="match status" value="1"/>
</dbReference>